<organism evidence="11 12">
    <name type="scientific">Yoonia maritima</name>
    <dbReference type="NCBI Taxonomy" id="1435347"/>
    <lineage>
        <taxon>Bacteria</taxon>
        <taxon>Pseudomonadati</taxon>
        <taxon>Pseudomonadota</taxon>
        <taxon>Alphaproteobacteria</taxon>
        <taxon>Rhodobacterales</taxon>
        <taxon>Paracoccaceae</taxon>
        <taxon>Yoonia</taxon>
    </lineage>
</organism>
<dbReference type="Pfam" id="PF01627">
    <property type="entry name" value="Hpt"/>
    <property type="match status" value="1"/>
</dbReference>
<dbReference type="GO" id="GO:0000155">
    <property type="term" value="F:phosphorelay sensor kinase activity"/>
    <property type="evidence" value="ECO:0007669"/>
    <property type="project" value="InterPro"/>
</dbReference>
<dbReference type="Pfam" id="PF00072">
    <property type="entry name" value="Response_reg"/>
    <property type="match status" value="1"/>
</dbReference>
<reference evidence="11 12" key="1">
    <citation type="submission" date="2018-03" db="EMBL/GenBank/DDBJ databases">
        <title>Genomic Encyclopedia of Archaeal and Bacterial Type Strains, Phase II (KMG-II): from individual species to whole genera.</title>
        <authorList>
            <person name="Goeker M."/>
        </authorList>
    </citation>
    <scope>NUCLEOTIDE SEQUENCE [LARGE SCALE GENOMIC DNA]</scope>
    <source>
        <strain evidence="11 12">DSM 101533</strain>
    </source>
</reference>
<dbReference type="Gene3D" id="3.40.50.2300">
    <property type="match status" value="1"/>
</dbReference>
<dbReference type="Gene3D" id="1.20.120.160">
    <property type="entry name" value="HPT domain"/>
    <property type="match status" value="1"/>
</dbReference>
<dbReference type="Gene3D" id="1.10.287.130">
    <property type="match status" value="1"/>
</dbReference>
<dbReference type="InterPro" id="IPR036890">
    <property type="entry name" value="HATPase_C_sf"/>
</dbReference>
<dbReference type="SUPFAM" id="SSF47226">
    <property type="entry name" value="Histidine-containing phosphotransfer domain, HPT domain"/>
    <property type="match status" value="1"/>
</dbReference>
<feature type="domain" description="HPt" evidence="10">
    <location>
        <begin position="483"/>
        <end position="575"/>
    </location>
</feature>
<dbReference type="InterPro" id="IPR036641">
    <property type="entry name" value="HPT_dom_sf"/>
</dbReference>
<evidence type="ECO:0000256" key="1">
    <source>
        <dbReference type="ARBA" id="ARBA00000085"/>
    </source>
</evidence>
<keyword evidence="3 6" id="KW-0597">Phosphoprotein</keyword>
<dbReference type="SUPFAM" id="SSF55874">
    <property type="entry name" value="ATPase domain of HSP90 chaperone/DNA topoisomerase II/histidine kinase"/>
    <property type="match status" value="1"/>
</dbReference>
<evidence type="ECO:0000259" key="9">
    <source>
        <dbReference type="PROSITE" id="PS50110"/>
    </source>
</evidence>
<evidence type="ECO:0000256" key="7">
    <source>
        <dbReference type="SAM" id="Coils"/>
    </source>
</evidence>
<dbReference type="PANTHER" id="PTHR45339">
    <property type="entry name" value="HYBRID SIGNAL TRANSDUCTION HISTIDINE KINASE J"/>
    <property type="match status" value="1"/>
</dbReference>
<dbReference type="CDD" id="cd00088">
    <property type="entry name" value="HPT"/>
    <property type="match status" value="1"/>
</dbReference>
<evidence type="ECO:0000259" key="8">
    <source>
        <dbReference type="PROSITE" id="PS50109"/>
    </source>
</evidence>
<dbReference type="InterPro" id="IPR011006">
    <property type="entry name" value="CheY-like_superfamily"/>
</dbReference>
<dbReference type="SUPFAM" id="SSF52172">
    <property type="entry name" value="CheY-like"/>
    <property type="match status" value="1"/>
</dbReference>
<evidence type="ECO:0000256" key="3">
    <source>
        <dbReference type="ARBA" id="ARBA00022553"/>
    </source>
</evidence>
<accession>A0A2T0VY53</accession>
<dbReference type="CDD" id="cd17546">
    <property type="entry name" value="REC_hyHK_CKI1_RcsC-like"/>
    <property type="match status" value="1"/>
</dbReference>
<proteinExistence type="predicted"/>
<feature type="domain" description="Response regulatory" evidence="9">
    <location>
        <begin position="326"/>
        <end position="443"/>
    </location>
</feature>
<dbReference type="OrthoDB" id="9801651at2"/>
<dbReference type="SUPFAM" id="SSF47384">
    <property type="entry name" value="Homodimeric domain of signal transducing histidine kinase"/>
    <property type="match status" value="1"/>
</dbReference>
<dbReference type="EC" id="2.7.13.3" evidence="2"/>
<dbReference type="AlphaFoldDB" id="A0A2T0VY53"/>
<dbReference type="SMART" id="SM00387">
    <property type="entry name" value="HATPase_c"/>
    <property type="match status" value="1"/>
</dbReference>
<evidence type="ECO:0000256" key="2">
    <source>
        <dbReference type="ARBA" id="ARBA00012438"/>
    </source>
</evidence>
<dbReference type="GO" id="GO:0005524">
    <property type="term" value="F:ATP binding"/>
    <property type="evidence" value="ECO:0007669"/>
    <property type="project" value="UniProtKB-KW"/>
</dbReference>
<comment type="caution">
    <text evidence="11">The sequence shown here is derived from an EMBL/GenBank/DDBJ whole genome shotgun (WGS) entry which is preliminary data.</text>
</comment>
<dbReference type="InterPro" id="IPR003594">
    <property type="entry name" value="HATPase_dom"/>
</dbReference>
<dbReference type="GO" id="GO:0005886">
    <property type="term" value="C:plasma membrane"/>
    <property type="evidence" value="ECO:0007669"/>
    <property type="project" value="UniProtKB-SubCell"/>
</dbReference>
<dbReference type="InterPro" id="IPR004358">
    <property type="entry name" value="Sig_transdc_His_kin-like_C"/>
</dbReference>
<evidence type="ECO:0000259" key="10">
    <source>
        <dbReference type="PROSITE" id="PS50894"/>
    </source>
</evidence>
<feature type="coiled-coil region" evidence="7">
    <location>
        <begin position="14"/>
        <end position="41"/>
    </location>
</feature>
<dbReference type="InterPro" id="IPR005467">
    <property type="entry name" value="His_kinase_dom"/>
</dbReference>
<dbReference type="InterPro" id="IPR001789">
    <property type="entry name" value="Sig_transdc_resp-reg_receiver"/>
</dbReference>
<evidence type="ECO:0000313" key="12">
    <source>
        <dbReference type="Proteomes" id="UP000238007"/>
    </source>
</evidence>
<dbReference type="EMBL" id="PVTP01000006">
    <property type="protein sequence ID" value="PRY77200.1"/>
    <property type="molecule type" value="Genomic_DNA"/>
</dbReference>
<dbReference type="PROSITE" id="PS50109">
    <property type="entry name" value="HIS_KIN"/>
    <property type="match status" value="1"/>
</dbReference>
<gene>
    <name evidence="11" type="ORF">CLV80_10644</name>
</gene>
<dbReference type="CDD" id="cd00082">
    <property type="entry name" value="HisKA"/>
    <property type="match status" value="1"/>
</dbReference>
<dbReference type="PROSITE" id="PS50110">
    <property type="entry name" value="RESPONSE_REGULATORY"/>
    <property type="match status" value="1"/>
</dbReference>
<feature type="modified residue" description="4-aspartylphosphate" evidence="6">
    <location>
        <position position="375"/>
    </location>
</feature>
<dbReference type="SMART" id="SM00448">
    <property type="entry name" value="REC"/>
    <property type="match status" value="1"/>
</dbReference>
<comment type="catalytic activity">
    <reaction evidence="1">
        <text>ATP + protein L-histidine = ADP + protein N-phospho-L-histidine.</text>
        <dbReference type="EC" id="2.7.13.3"/>
    </reaction>
</comment>
<keyword evidence="12" id="KW-1185">Reference proteome</keyword>
<dbReference type="Proteomes" id="UP000238007">
    <property type="component" value="Unassembled WGS sequence"/>
</dbReference>
<keyword evidence="7" id="KW-0175">Coiled coil</keyword>
<sequence length="575" mass="63081">MSTGSNERVSRKRYDRELRARAEAENLLEKKSRELFMANQQLNEYSATLEAAVLDRTVELSNALEKAEAASTTRSRFVATMSHEIRTPLGGLLGMIELLTNDETNPSKLELLKYAHTSGEALNRIVNDVLDFSKMDAGVFVFEEEHVDIRALSDSIMALTRSNPKGAGRTILTKIDRSVPPLFLGDATRIHQVISNLVSNALRYSIEGPVILRAKAMPAPNGVLLRVEVEDFGIGIESDQIDNLFKDFSQISTSLTAAAQGTGLGLAICKRIVEGCGGVIGVESTPQSGSTFWFELPVEIPTDQPMAQSEPITNKDLPHACLDGRRVLLAEDNIINQKLLLTYLRRMNIKVDLAENGRVAIEKFAPGKYDLILMDVAMPEVDGLDATRQINERWNAQDIPPILVLTAHVMDAIQDKAASVGIKTVLCKPIPYEDLKSAIEVEIANQQTNVAHASAITKDVDDAASLCSLMSDDTAQQLLETFSITDLTNLVLRYVQDAESILDKMATLYDEEEREYLRAQAHSLKGSSLSLGFTQIAALAFEIEQSSTDIEATKMAEIVKVIADNLTTISACATR</sequence>
<dbReference type="InterPro" id="IPR008207">
    <property type="entry name" value="Sig_transdc_His_kin_Hpt_dom"/>
</dbReference>
<name>A0A2T0VY53_9RHOB</name>
<dbReference type="Pfam" id="PF00512">
    <property type="entry name" value="HisKA"/>
    <property type="match status" value="1"/>
</dbReference>
<protein>
    <recommendedName>
        <fullName evidence="2">histidine kinase</fullName>
        <ecNumber evidence="2">2.7.13.3</ecNumber>
    </recommendedName>
</protein>
<feature type="domain" description="Histidine kinase" evidence="8">
    <location>
        <begin position="80"/>
        <end position="300"/>
    </location>
</feature>
<evidence type="ECO:0000256" key="6">
    <source>
        <dbReference type="PROSITE-ProRule" id="PRU00169"/>
    </source>
</evidence>
<dbReference type="SMART" id="SM00388">
    <property type="entry name" value="HisKA"/>
    <property type="match status" value="1"/>
</dbReference>
<keyword evidence="11" id="KW-0808">Transferase</keyword>
<dbReference type="PRINTS" id="PR00344">
    <property type="entry name" value="BCTRLSENSOR"/>
</dbReference>
<feature type="modified residue" description="Phosphohistidine" evidence="5">
    <location>
        <position position="522"/>
    </location>
</feature>
<keyword evidence="4" id="KW-0902">Two-component regulatory system</keyword>
<dbReference type="PANTHER" id="PTHR45339:SF5">
    <property type="entry name" value="HISTIDINE KINASE"/>
    <property type="match status" value="1"/>
</dbReference>
<dbReference type="PROSITE" id="PS50894">
    <property type="entry name" value="HPT"/>
    <property type="match status" value="1"/>
</dbReference>
<dbReference type="CDD" id="cd16922">
    <property type="entry name" value="HATPase_EvgS-ArcB-TorS-like"/>
    <property type="match status" value="1"/>
</dbReference>
<dbReference type="InterPro" id="IPR003661">
    <property type="entry name" value="HisK_dim/P_dom"/>
</dbReference>
<dbReference type="Pfam" id="PF02518">
    <property type="entry name" value="HATPase_c"/>
    <property type="match status" value="1"/>
</dbReference>
<keyword evidence="11" id="KW-0418">Kinase</keyword>
<evidence type="ECO:0000256" key="5">
    <source>
        <dbReference type="PROSITE-ProRule" id="PRU00110"/>
    </source>
</evidence>
<dbReference type="InterPro" id="IPR036097">
    <property type="entry name" value="HisK_dim/P_sf"/>
</dbReference>
<dbReference type="Gene3D" id="3.30.565.10">
    <property type="entry name" value="Histidine kinase-like ATPase, C-terminal domain"/>
    <property type="match status" value="1"/>
</dbReference>
<evidence type="ECO:0000256" key="4">
    <source>
        <dbReference type="ARBA" id="ARBA00023012"/>
    </source>
</evidence>
<evidence type="ECO:0000313" key="11">
    <source>
        <dbReference type="EMBL" id="PRY77200.1"/>
    </source>
</evidence>